<dbReference type="EMBL" id="KV454292">
    <property type="protein sequence ID" value="ODQ74384.1"/>
    <property type="molecule type" value="Genomic_DNA"/>
</dbReference>
<reference evidence="2 3" key="1">
    <citation type="journal article" date="2016" name="Proc. Natl. Acad. Sci. U.S.A.">
        <title>Comparative genomics of biotechnologically important yeasts.</title>
        <authorList>
            <person name="Riley R."/>
            <person name="Haridas S."/>
            <person name="Wolfe K.H."/>
            <person name="Lopes M.R."/>
            <person name="Hittinger C.T."/>
            <person name="Goeker M."/>
            <person name="Salamov A.A."/>
            <person name="Wisecaver J.H."/>
            <person name="Long T.M."/>
            <person name="Calvey C.H."/>
            <person name="Aerts A.L."/>
            <person name="Barry K.W."/>
            <person name="Choi C."/>
            <person name="Clum A."/>
            <person name="Coughlan A.Y."/>
            <person name="Deshpande S."/>
            <person name="Douglass A.P."/>
            <person name="Hanson S.J."/>
            <person name="Klenk H.-P."/>
            <person name="LaButti K.M."/>
            <person name="Lapidus A."/>
            <person name="Lindquist E.A."/>
            <person name="Lipzen A.M."/>
            <person name="Meier-Kolthoff J.P."/>
            <person name="Ohm R.A."/>
            <person name="Otillar R.P."/>
            <person name="Pangilinan J.L."/>
            <person name="Peng Y."/>
            <person name="Rokas A."/>
            <person name="Rosa C.A."/>
            <person name="Scheuner C."/>
            <person name="Sibirny A.A."/>
            <person name="Slot J.C."/>
            <person name="Stielow J.B."/>
            <person name="Sun H."/>
            <person name="Kurtzman C.P."/>
            <person name="Blackwell M."/>
            <person name="Grigoriev I.V."/>
            <person name="Jeffries T.W."/>
        </authorList>
    </citation>
    <scope>NUCLEOTIDE SEQUENCE [LARGE SCALE GENOMIC DNA]</scope>
    <source>
        <strain evidence="2 3">NRRL Y-11557</strain>
    </source>
</reference>
<evidence type="ECO:0000313" key="3">
    <source>
        <dbReference type="Proteomes" id="UP000094385"/>
    </source>
</evidence>
<proteinExistence type="predicted"/>
<evidence type="ECO:0000313" key="2">
    <source>
        <dbReference type="EMBL" id="ODQ74384.1"/>
    </source>
</evidence>
<organism evidence="2 3">
    <name type="scientific">Lipomyces starkeyi NRRL Y-11557</name>
    <dbReference type="NCBI Taxonomy" id="675824"/>
    <lineage>
        <taxon>Eukaryota</taxon>
        <taxon>Fungi</taxon>
        <taxon>Dikarya</taxon>
        <taxon>Ascomycota</taxon>
        <taxon>Saccharomycotina</taxon>
        <taxon>Lipomycetes</taxon>
        <taxon>Lipomycetales</taxon>
        <taxon>Lipomycetaceae</taxon>
        <taxon>Lipomyces</taxon>
    </lineage>
</organism>
<dbReference type="Proteomes" id="UP000094385">
    <property type="component" value="Unassembled WGS sequence"/>
</dbReference>
<sequence>MQPTASSSSDTSVGVLEGQQEEIPSMEDDDEGMAQAAAAHIPVEAAVPSTSYLPRPPPRYVSRGMVRKATQSATSAPGSLTWNPVFWQWTASQIDSRSPPSGQLSTEPFITGSYPSRNWSTGNAGTSVDLLHQLEKEFATNWATHDRATELHTTFQATGESPVEVANRLRSWSWDSSPILSPTLRVS</sequence>
<feature type="region of interest" description="Disordered" evidence="1">
    <location>
        <begin position="1"/>
        <end position="34"/>
    </location>
</feature>
<accession>A0A1E3QA58</accession>
<dbReference type="AlphaFoldDB" id="A0A1E3QA58"/>
<feature type="compositionally biased region" description="Polar residues" evidence="1">
    <location>
        <begin position="1"/>
        <end position="12"/>
    </location>
</feature>
<name>A0A1E3QA58_LIPST</name>
<protein>
    <submittedName>
        <fullName evidence="2">Uncharacterized protein</fullName>
    </submittedName>
</protein>
<evidence type="ECO:0000256" key="1">
    <source>
        <dbReference type="SAM" id="MobiDB-lite"/>
    </source>
</evidence>
<gene>
    <name evidence="2" type="ORF">LIPSTDRAFT_252986</name>
</gene>
<keyword evidence="3" id="KW-1185">Reference proteome</keyword>